<keyword evidence="10" id="KW-1185">Reference proteome</keyword>
<dbReference type="Gene3D" id="1.20.1250.20">
    <property type="entry name" value="MFS general substrate transporter like domains"/>
    <property type="match status" value="2"/>
</dbReference>
<dbReference type="GO" id="GO:0005886">
    <property type="term" value="C:plasma membrane"/>
    <property type="evidence" value="ECO:0007669"/>
    <property type="project" value="UniProtKB-SubCell"/>
</dbReference>
<evidence type="ECO:0000256" key="4">
    <source>
        <dbReference type="ARBA" id="ARBA00022692"/>
    </source>
</evidence>
<evidence type="ECO:0000256" key="6">
    <source>
        <dbReference type="ARBA" id="ARBA00023136"/>
    </source>
</evidence>
<dbReference type="Proteomes" id="UP001175000">
    <property type="component" value="Unassembled WGS sequence"/>
</dbReference>
<feature type="transmembrane region" description="Helical" evidence="8">
    <location>
        <begin position="187"/>
        <end position="209"/>
    </location>
</feature>
<evidence type="ECO:0000256" key="3">
    <source>
        <dbReference type="ARBA" id="ARBA00022475"/>
    </source>
</evidence>
<dbReference type="PANTHER" id="PTHR43791">
    <property type="entry name" value="PERMEASE-RELATED"/>
    <property type="match status" value="1"/>
</dbReference>
<evidence type="ECO:0000256" key="5">
    <source>
        <dbReference type="ARBA" id="ARBA00022989"/>
    </source>
</evidence>
<proteinExistence type="inferred from homology"/>
<comment type="similarity">
    <text evidence="7">Belongs to the major facilitator superfamily. Allantoate permease family.</text>
</comment>
<feature type="transmembrane region" description="Helical" evidence="8">
    <location>
        <begin position="258"/>
        <end position="277"/>
    </location>
</feature>
<feature type="transmembrane region" description="Helical" evidence="8">
    <location>
        <begin position="353"/>
        <end position="373"/>
    </location>
</feature>
<feature type="transmembrane region" description="Helical" evidence="8">
    <location>
        <begin position="65"/>
        <end position="82"/>
    </location>
</feature>
<dbReference type="AlphaFoldDB" id="A0AA40C3H9"/>
<gene>
    <name evidence="9" type="ORF">B0T14DRAFT_545110</name>
</gene>
<feature type="transmembrane region" description="Helical" evidence="8">
    <location>
        <begin position="297"/>
        <end position="315"/>
    </location>
</feature>
<feature type="transmembrane region" description="Helical" evidence="8">
    <location>
        <begin position="385"/>
        <end position="407"/>
    </location>
</feature>
<keyword evidence="5 8" id="KW-1133">Transmembrane helix</keyword>
<feature type="transmembrane region" description="Helical" evidence="8">
    <location>
        <begin position="121"/>
        <end position="142"/>
    </location>
</feature>
<evidence type="ECO:0000313" key="10">
    <source>
        <dbReference type="Proteomes" id="UP001175000"/>
    </source>
</evidence>
<feature type="transmembrane region" description="Helical" evidence="8">
    <location>
        <begin position="419"/>
        <end position="439"/>
    </location>
</feature>
<dbReference type="EMBL" id="JAULSU010000003">
    <property type="protein sequence ID" value="KAK0623675.1"/>
    <property type="molecule type" value="Genomic_DNA"/>
</dbReference>
<feature type="transmembrane region" description="Helical" evidence="8">
    <location>
        <begin position="327"/>
        <end position="347"/>
    </location>
</feature>
<keyword evidence="3" id="KW-1003">Cell membrane</keyword>
<keyword evidence="4 8" id="KW-0812">Transmembrane</keyword>
<comment type="subcellular location">
    <subcellularLocation>
        <location evidence="1">Cell membrane</location>
        <topology evidence="1">Multi-pass membrane protein</topology>
    </subcellularLocation>
</comment>
<evidence type="ECO:0000256" key="7">
    <source>
        <dbReference type="ARBA" id="ARBA00037968"/>
    </source>
</evidence>
<keyword evidence="2" id="KW-0813">Transport</keyword>
<dbReference type="Pfam" id="PF07690">
    <property type="entry name" value="MFS_1"/>
    <property type="match status" value="1"/>
</dbReference>
<sequence>MKMLVRDIADSLTNMLREKSFFFDRNDGTVDGIAFAYIPLIQKTGTGFGLISNRKEDLDMFGNELNYAMTAFTVGYIIGEIPRNILLTRIRPSIYIPALQVVWTGLTLCSCAITNTTGLYVMRFLIGLAEAGYYPGLQFMIGGWYRKDEIAKRACILNASGSIAMLFSGFLMTAATRLGGRAGLPGWKWLFIIDGIISFPIAIASFYFLPDLPQSASTRFFTKEEIQLAQKRMLLEERKAREPFTVAKVKKVLTSWHIWLLSFYYIFISGTGGTPIFPQYLKLHKNPTYTVQQINLYPTGVFAVQAVSAVAYAWVSDTMLNGRRWPILLFGATLNLITWASLAAWHIPVGWKWTCYYLAGQHVGLSGIAFTWANEICTDDNEERAIVLATMNTAVGVMTTWLPLLVWQQVEAPEYRKGFITASCLGAICLFLIPLIQVLQDKETVKRCQRAVEPRDDDRSSTSGVGDEVKTVPTVVEM</sequence>
<dbReference type="SUPFAM" id="SSF103473">
    <property type="entry name" value="MFS general substrate transporter"/>
    <property type="match status" value="1"/>
</dbReference>
<feature type="transmembrane region" description="Helical" evidence="8">
    <location>
        <begin position="154"/>
        <end position="175"/>
    </location>
</feature>
<dbReference type="InterPro" id="IPR036259">
    <property type="entry name" value="MFS_trans_sf"/>
</dbReference>
<protein>
    <submittedName>
        <fullName evidence="9">Major facilitator superfamily domain-containing protein</fullName>
    </submittedName>
</protein>
<dbReference type="FunFam" id="1.20.1250.20:FF:000065">
    <property type="entry name" value="Putative MFS pantothenate transporter"/>
    <property type="match status" value="1"/>
</dbReference>
<dbReference type="FunFam" id="1.20.1250.20:FF:000386">
    <property type="entry name" value="MFS general substrate transporter"/>
    <property type="match status" value="1"/>
</dbReference>
<evidence type="ECO:0000256" key="2">
    <source>
        <dbReference type="ARBA" id="ARBA00022448"/>
    </source>
</evidence>
<comment type="caution">
    <text evidence="9">The sequence shown here is derived from an EMBL/GenBank/DDBJ whole genome shotgun (WGS) entry which is preliminary data.</text>
</comment>
<keyword evidence="6 8" id="KW-0472">Membrane</keyword>
<reference evidence="9" key="1">
    <citation type="submission" date="2023-06" db="EMBL/GenBank/DDBJ databases">
        <title>Genome-scale phylogeny and comparative genomics of the fungal order Sordariales.</title>
        <authorList>
            <consortium name="Lawrence Berkeley National Laboratory"/>
            <person name="Hensen N."/>
            <person name="Bonometti L."/>
            <person name="Westerberg I."/>
            <person name="Brannstrom I.O."/>
            <person name="Guillou S."/>
            <person name="Cros-Aarteil S."/>
            <person name="Calhoun S."/>
            <person name="Haridas S."/>
            <person name="Kuo A."/>
            <person name="Mondo S."/>
            <person name="Pangilinan J."/>
            <person name="Riley R."/>
            <person name="Labutti K."/>
            <person name="Andreopoulos B."/>
            <person name="Lipzen A."/>
            <person name="Chen C."/>
            <person name="Yanf M."/>
            <person name="Daum C."/>
            <person name="Ng V."/>
            <person name="Clum A."/>
            <person name="Steindorff A."/>
            <person name="Ohm R."/>
            <person name="Martin F."/>
            <person name="Silar P."/>
            <person name="Natvig D."/>
            <person name="Lalanne C."/>
            <person name="Gautier V."/>
            <person name="Ament-Velasquez S.L."/>
            <person name="Kruys A."/>
            <person name="Hutchinson M.I."/>
            <person name="Powell A.J."/>
            <person name="Barry K."/>
            <person name="Miller A.N."/>
            <person name="Grigoriev I.V."/>
            <person name="Debuchy R."/>
            <person name="Gladieux P."/>
            <person name="Thoren M.H."/>
            <person name="Johannesson H."/>
        </authorList>
    </citation>
    <scope>NUCLEOTIDE SEQUENCE</scope>
    <source>
        <strain evidence="9">CBS 606.72</strain>
    </source>
</reference>
<evidence type="ECO:0000256" key="8">
    <source>
        <dbReference type="SAM" id="Phobius"/>
    </source>
</evidence>
<organism evidence="9 10">
    <name type="scientific">Immersiella caudata</name>
    <dbReference type="NCBI Taxonomy" id="314043"/>
    <lineage>
        <taxon>Eukaryota</taxon>
        <taxon>Fungi</taxon>
        <taxon>Dikarya</taxon>
        <taxon>Ascomycota</taxon>
        <taxon>Pezizomycotina</taxon>
        <taxon>Sordariomycetes</taxon>
        <taxon>Sordariomycetidae</taxon>
        <taxon>Sordariales</taxon>
        <taxon>Lasiosphaeriaceae</taxon>
        <taxon>Immersiella</taxon>
    </lineage>
</organism>
<dbReference type="PANTHER" id="PTHR43791:SF39">
    <property type="entry name" value="TRANSPORTER LIZ1_SEO1, PUTATIVE (AFU_ORTHOLOGUE AFUA_3G00980)-RELATED"/>
    <property type="match status" value="1"/>
</dbReference>
<evidence type="ECO:0000256" key="1">
    <source>
        <dbReference type="ARBA" id="ARBA00004651"/>
    </source>
</evidence>
<accession>A0AA40C3H9</accession>
<evidence type="ECO:0000313" key="9">
    <source>
        <dbReference type="EMBL" id="KAK0623675.1"/>
    </source>
</evidence>
<dbReference type="InterPro" id="IPR011701">
    <property type="entry name" value="MFS"/>
</dbReference>
<dbReference type="GO" id="GO:0022857">
    <property type="term" value="F:transmembrane transporter activity"/>
    <property type="evidence" value="ECO:0007669"/>
    <property type="project" value="InterPro"/>
</dbReference>
<name>A0AA40C3H9_9PEZI</name>
<feature type="transmembrane region" description="Helical" evidence="8">
    <location>
        <begin position="94"/>
        <end position="115"/>
    </location>
</feature>